<evidence type="ECO:0000256" key="1">
    <source>
        <dbReference type="ARBA" id="ARBA00022884"/>
    </source>
</evidence>
<keyword evidence="5" id="KW-1185">Reference proteome</keyword>
<feature type="domain" description="Sm" evidence="3">
    <location>
        <begin position="4"/>
        <end position="53"/>
    </location>
</feature>
<evidence type="ECO:0000256" key="2">
    <source>
        <dbReference type="ARBA" id="ARBA00023274"/>
    </source>
</evidence>
<comment type="caution">
    <text evidence="4">The sequence shown here is derived from an EMBL/GenBank/DDBJ whole genome shotgun (WGS) entry which is preliminary data.</text>
</comment>
<dbReference type="GO" id="GO:0003729">
    <property type="term" value="F:mRNA binding"/>
    <property type="evidence" value="ECO:0007669"/>
    <property type="project" value="TreeGrafter"/>
</dbReference>
<evidence type="ECO:0000259" key="3">
    <source>
        <dbReference type="Pfam" id="PF01423"/>
    </source>
</evidence>
<dbReference type="InterPro" id="IPR001163">
    <property type="entry name" value="Sm_dom_euk/arc"/>
</dbReference>
<dbReference type="PANTHER" id="PTHR15588">
    <property type="entry name" value="LSM1"/>
    <property type="match status" value="1"/>
</dbReference>
<dbReference type="GO" id="GO:0005688">
    <property type="term" value="C:U6 snRNP"/>
    <property type="evidence" value="ECO:0007669"/>
    <property type="project" value="TreeGrafter"/>
</dbReference>
<dbReference type="InterPro" id="IPR044642">
    <property type="entry name" value="PTHR15588"/>
</dbReference>
<dbReference type="SUPFAM" id="SSF50182">
    <property type="entry name" value="Sm-like ribonucleoproteins"/>
    <property type="match status" value="1"/>
</dbReference>
<protein>
    <recommendedName>
        <fullName evidence="3">Sm domain-containing protein</fullName>
    </recommendedName>
</protein>
<dbReference type="OrthoDB" id="422364at2759"/>
<dbReference type="Proteomes" id="UP000774326">
    <property type="component" value="Unassembled WGS sequence"/>
</dbReference>
<sequence>MSALNGFLNRYDHLTNLILSSAQERIISSVTDVDGAIDELGLYVIRGDLVSCVGEIDETIDKDVKWEKVRGHELVKTKRSMK</sequence>
<dbReference type="AlphaFoldDB" id="A0A9P8Q6X5"/>
<dbReference type="GO" id="GO:0071011">
    <property type="term" value="C:precatalytic spliceosome"/>
    <property type="evidence" value="ECO:0007669"/>
    <property type="project" value="TreeGrafter"/>
</dbReference>
<dbReference type="GO" id="GO:0046540">
    <property type="term" value="C:U4/U6 x U5 tri-snRNP complex"/>
    <property type="evidence" value="ECO:0007669"/>
    <property type="project" value="TreeGrafter"/>
</dbReference>
<dbReference type="GO" id="GO:0000398">
    <property type="term" value="P:mRNA splicing, via spliceosome"/>
    <property type="evidence" value="ECO:0007669"/>
    <property type="project" value="TreeGrafter"/>
</dbReference>
<dbReference type="PANTHER" id="PTHR15588:SF9">
    <property type="entry name" value="U6 SNRNA-ASSOCIATED SM-LIKE PROTEIN LSM8"/>
    <property type="match status" value="1"/>
</dbReference>
<name>A0A9P8Q6X5_WICPI</name>
<dbReference type="InterPro" id="IPR010920">
    <property type="entry name" value="LSM_dom_sf"/>
</dbReference>
<gene>
    <name evidence="4" type="ORF">WICPIJ_005032</name>
</gene>
<evidence type="ECO:0000313" key="4">
    <source>
        <dbReference type="EMBL" id="KAH3684009.1"/>
    </source>
</evidence>
<dbReference type="EMBL" id="JAEUBG010002832">
    <property type="protein sequence ID" value="KAH3684009.1"/>
    <property type="molecule type" value="Genomic_DNA"/>
</dbReference>
<dbReference type="Pfam" id="PF01423">
    <property type="entry name" value="LSM"/>
    <property type="match status" value="1"/>
</dbReference>
<dbReference type="Gene3D" id="2.30.30.100">
    <property type="match status" value="1"/>
</dbReference>
<reference evidence="4" key="2">
    <citation type="submission" date="2021-01" db="EMBL/GenBank/DDBJ databases">
        <authorList>
            <person name="Schikora-Tamarit M.A."/>
        </authorList>
    </citation>
    <scope>NUCLEOTIDE SEQUENCE</scope>
    <source>
        <strain evidence="4">CBS2887</strain>
    </source>
</reference>
<evidence type="ECO:0000313" key="5">
    <source>
        <dbReference type="Proteomes" id="UP000774326"/>
    </source>
</evidence>
<accession>A0A9P8Q6X5</accession>
<keyword evidence="2" id="KW-0687">Ribonucleoprotein</keyword>
<organism evidence="4 5">
    <name type="scientific">Wickerhamomyces pijperi</name>
    <name type="common">Yeast</name>
    <name type="synonym">Pichia pijperi</name>
    <dbReference type="NCBI Taxonomy" id="599730"/>
    <lineage>
        <taxon>Eukaryota</taxon>
        <taxon>Fungi</taxon>
        <taxon>Dikarya</taxon>
        <taxon>Ascomycota</taxon>
        <taxon>Saccharomycotina</taxon>
        <taxon>Saccharomycetes</taxon>
        <taxon>Phaffomycetales</taxon>
        <taxon>Wickerhamomycetaceae</taxon>
        <taxon>Wickerhamomyces</taxon>
    </lineage>
</organism>
<reference evidence="4" key="1">
    <citation type="journal article" date="2021" name="Open Biol.">
        <title>Shared evolutionary footprints suggest mitochondrial oxidative damage underlies multiple complex I losses in fungi.</title>
        <authorList>
            <person name="Schikora-Tamarit M.A."/>
            <person name="Marcet-Houben M."/>
            <person name="Nosek J."/>
            <person name="Gabaldon T."/>
        </authorList>
    </citation>
    <scope>NUCLEOTIDE SEQUENCE</scope>
    <source>
        <strain evidence="4">CBS2887</strain>
    </source>
</reference>
<keyword evidence="1" id="KW-0694">RNA-binding</keyword>
<proteinExistence type="predicted"/>